<evidence type="ECO:0008006" key="4">
    <source>
        <dbReference type="Google" id="ProtNLM"/>
    </source>
</evidence>
<comment type="caution">
    <text evidence="2">The sequence shown here is derived from an EMBL/GenBank/DDBJ whole genome shotgun (WGS) entry which is preliminary data.</text>
</comment>
<dbReference type="RefSeq" id="WP_035245109.1">
    <property type="nucleotide sequence ID" value="NZ_ARXU01000002.1"/>
</dbReference>
<dbReference type="EMBL" id="ARXU01000002">
    <property type="protein sequence ID" value="KGD62394.1"/>
    <property type="molecule type" value="Genomic_DNA"/>
</dbReference>
<sequence>MIRGLLVCLIMGCAAMARAQDCYYYWVHQCIEVVDASQRQLQQYVLISPAVNYLQAEGQQCSDAVTERQQPIAVELLARFNQAASKISACRTPVTELPARVYDKPHQATWHYNRSRKASPQKIVIPLADLPVL</sequence>
<protein>
    <recommendedName>
        <fullName evidence="4">Lipoprotein</fullName>
    </recommendedName>
</protein>
<evidence type="ECO:0000256" key="1">
    <source>
        <dbReference type="SAM" id="SignalP"/>
    </source>
</evidence>
<gene>
    <name evidence="2" type="ORF">T9A_00685</name>
</gene>
<name>A0ABR4WH65_9GAMM</name>
<dbReference type="Proteomes" id="UP000029443">
    <property type="component" value="Unassembled WGS sequence"/>
</dbReference>
<proteinExistence type="predicted"/>
<keyword evidence="1" id="KW-0732">Signal</keyword>
<reference evidence="2 3" key="1">
    <citation type="submission" date="2012-09" db="EMBL/GenBank/DDBJ databases">
        <title>Genome Sequence of alkane-degrading Bacterium Alcanivorax jadensis T9.</title>
        <authorList>
            <person name="Lai Q."/>
            <person name="Shao Z."/>
        </authorList>
    </citation>
    <scope>NUCLEOTIDE SEQUENCE [LARGE SCALE GENOMIC DNA]</scope>
    <source>
        <strain evidence="2 3">T9</strain>
    </source>
</reference>
<evidence type="ECO:0000313" key="2">
    <source>
        <dbReference type="EMBL" id="KGD62394.1"/>
    </source>
</evidence>
<keyword evidence="3" id="KW-1185">Reference proteome</keyword>
<feature type="signal peptide" evidence="1">
    <location>
        <begin position="1"/>
        <end position="19"/>
    </location>
</feature>
<evidence type="ECO:0000313" key="3">
    <source>
        <dbReference type="Proteomes" id="UP000029443"/>
    </source>
</evidence>
<accession>A0ABR4WH65</accession>
<feature type="chain" id="PRO_5045597796" description="Lipoprotein" evidence="1">
    <location>
        <begin position="20"/>
        <end position="133"/>
    </location>
</feature>
<organism evidence="2 3">
    <name type="scientific">Alcanivorax jadensis T9</name>
    <dbReference type="NCBI Taxonomy" id="1177181"/>
    <lineage>
        <taxon>Bacteria</taxon>
        <taxon>Pseudomonadati</taxon>
        <taxon>Pseudomonadota</taxon>
        <taxon>Gammaproteobacteria</taxon>
        <taxon>Oceanospirillales</taxon>
        <taxon>Alcanivoracaceae</taxon>
        <taxon>Alcanivorax</taxon>
    </lineage>
</organism>